<evidence type="ECO:0000313" key="3">
    <source>
        <dbReference type="Proteomes" id="UP001519460"/>
    </source>
</evidence>
<organism evidence="2 3">
    <name type="scientific">Batillaria attramentaria</name>
    <dbReference type="NCBI Taxonomy" id="370345"/>
    <lineage>
        <taxon>Eukaryota</taxon>
        <taxon>Metazoa</taxon>
        <taxon>Spiralia</taxon>
        <taxon>Lophotrochozoa</taxon>
        <taxon>Mollusca</taxon>
        <taxon>Gastropoda</taxon>
        <taxon>Caenogastropoda</taxon>
        <taxon>Sorbeoconcha</taxon>
        <taxon>Cerithioidea</taxon>
        <taxon>Batillariidae</taxon>
        <taxon>Batillaria</taxon>
    </lineage>
</organism>
<evidence type="ECO:0000256" key="1">
    <source>
        <dbReference type="SAM" id="Phobius"/>
    </source>
</evidence>
<proteinExistence type="predicted"/>
<keyword evidence="1" id="KW-0472">Membrane</keyword>
<feature type="transmembrane region" description="Helical" evidence="1">
    <location>
        <begin position="129"/>
        <end position="153"/>
    </location>
</feature>
<sequence>MTERQPGFPAYYYGDSKGGSVSELSEVGMSMKRYGSQPSIGGHSLGSRSMLYGSRRSLYSTYTVSGMSYILPVMTKQPNPWRRPVDNWPLAFCSLFINPLFGVFAILLAEQSKIYYAKCDYLRASQYGVYAKGVAAGGVWCTFIVVILIIGIVCWENLRYAGY</sequence>
<gene>
    <name evidence="2" type="ORF">BaRGS_00016027</name>
</gene>
<keyword evidence="1" id="KW-0812">Transmembrane</keyword>
<dbReference type="AlphaFoldDB" id="A0ABD0KZV4"/>
<keyword evidence="3" id="KW-1185">Reference proteome</keyword>
<keyword evidence="1" id="KW-1133">Transmembrane helix</keyword>
<reference evidence="2 3" key="1">
    <citation type="journal article" date="2023" name="Sci. Data">
        <title>Genome assembly of the Korean intertidal mud-creeper Batillaria attramentaria.</title>
        <authorList>
            <person name="Patra A.K."/>
            <person name="Ho P.T."/>
            <person name="Jun S."/>
            <person name="Lee S.J."/>
            <person name="Kim Y."/>
            <person name="Won Y.J."/>
        </authorList>
    </citation>
    <scope>NUCLEOTIDE SEQUENCE [LARGE SCALE GENOMIC DNA]</scope>
    <source>
        <strain evidence="2">Wonlab-2016</strain>
    </source>
</reference>
<name>A0ABD0KZV4_9CAEN</name>
<dbReference type="EMBL" id="JACVVK020000100">
    <property type="protein sequence ID" value="KAK7492722.1"/>
    <property type="molecule type" value="Genomic_DNA"/>
</dbReference>
<accession>A0ABD0KZV4</accession>
<protein>
    <submittedName>
        <fullName evidence="2">Uncharacterized protein</fullName>
    </submittedName>
</protein>
<evidence type="ECO:0000313" key="2">
    <source>
        <dbReference type="EMBL" id="KAK7492722.1"/>
    </source>
</evidence>
<dbReference type="Proteomes" id="UP001519460">
    <property type="component" value="Unassembled WGS sequence"/>
</dbReference>
<feature type="transmembrane region" description="Helical" evidence="1">
    <location>
        <begin position="87"/>
        <end position="108"/>
    </location>
</feature>
<feature type="transmembrane region" description="Helical" evidence="1">
    <location>
        <begin position="57"/>
        <end position="75"/>
    </location>
</feature>
<comment type="caution">
    <text evidence="2">The sequence shown here is derived from an EMBL/GenBank/DDBJ whole genome shotgun (WGS) entry which is preliminary data.</text>
</comment>